<reference evidence="2" key="2">
    <citation type="submission" date="2022-01" db="EMBL/GenBank/DDBJ databases">
        <authorList>
            <person name="Hirooka S."/>
            <person name="Miyagishima S.Y."/>
        </authorList>
    </citation>
    <scope>NUCLEOTIDE SEQUENCE</scope>
    <source>
        <strain evidence="2">NBRC 102759</strain>
    </source>
</reference>
<accession>A0A9C7PVA0</accession>
<feature type="region of interest" description="Disordered" evidence="1">
    <location>
        <begin position="89"/>
        <end position="129"/>
    </location>
</feature>
<proteinExistence type="predicted"/>
<dbReference type="OrthoDB" id="8091at2759"/>
<keyword evidence="3" id="KW-1185">Reference proteome</keyword>
<feature type="compositionally biased region" description="Basic and acidic residues" evidence="1">
    <location>
        <begin position="103"/>
        <end position="117"/>
    </location>
</feature>
<sequence length="315" mass="35355">MEHCDCYKKELVELFIKFLKREGLTCTLSVFKTEIMSLQGVHSFASNYSQYNELSRERAQTEDNKLKRPRSPTFQENIQPNTVSNWEVNEISSPGSRNVSDSRMTEAVKKQRIETLPKSEGPAGQTDRNLSNVATVAQGVTKTSAFKSCSDLNHGSKQYNLLSDRSQSSRVVAFNLSQRSRDTNNSEKDHKKKMILEPKSRHNGSFEESIRNVTESLRYDPSFQENLRNILRSDNLSMGLLPLSQNNSESLQEVSDVLVQENKTNAVDKLRKLGDFKDNEVAGTMDSVVDSSIGGVLETIDLDAFLGSIHAASNH</sequence>
<feature type="compositionally biased region" description="Basic and acidic residues" evidence="1">
    <location>
        <begin position="55"/>
        <end position="66"/>
    </location>
</feature>
<dbReference type="AlphaFoldDB" id="A0A9C7PVA0"/>
<gene>
    <name evidence="2" type="ORF">GpartN1_g2890.t1</name>
</gene>
<feature type="region of interest" description="Disordered" evidence="1">
    <location>
        <begin position="55"/>
        <end position="75"/>
    </location>
</feature>
<dbReference type="Proteomes" id="UP001061958">
    <property type="component" value="Unassembled WGS sequence"/>
</dbReference>
<evidence type="ECO:0008006" key="4">
    <source>
        <dbReference type="Google" id="ProtNLM"/>
    </source>
</evidence>
<comment type="caution">
    <text evidence="2">The sequence shown here is derived from an EMBL/GenBank/DDBJ whole genome shotgun (WGS) entry which is preliminary data.</text>
</comment>
<evidence type="ECO:0000313" key="2">
    <source>
        <dbReference type="EMBL" id="GJQ11099.1"/>
    </source>
</evidence>
<feature type="compositionally biased region" description="Polar residues" evidence="1">
    <location>
        <begin position="89"/>
        <end position="102"/>
    </location>
</feature>
<evidence type="ECO:0000256" key="1">
    <source>
        <dbReference type="SAM" id="MobiDB-lite"/>
    </source>
</evidence>
<reference evidence="2" key="1">
    <citation type="journal article" date="2022" name="Proc. Natl. Acad. Sci. U.S.A.">
        <title>Life cycle and functional genomics of the unicellular red alga Galdieria for elucidating algal and plant evolution and industrial use.</title>
        <authorList>
            <person name="Hirooka S."/>
            <person name="Itabashi T."/>
            <person name="Ichinose T.M."/>
            <person name="Onuma R."/>
            <person name="Fujiwara T."/>
            <person name="Yamashita S."/>
            <person name="Jong L.W."/>
            <person name="Tomita R."/>
            <person name="Iwane A.H."/>
            <person name="Miyagishima S.Y."/>
        </authorList>
    </citation>
    <scope>NUCLEOTIDE SEQUENCE</scope>
    <source>
        <strain evidence="2">NBRC 102759</strain>
    </source>
</reference>
<name>A0A9C7PVA0_9RHOD</name>
<dbReference type="EMBL" id="BQMJ01000021">
    <property type="protein sequence ID" value="GJQ11099.1"/>
    <property type="molecule type" value="Genomic_DNA"/>
</dbReference>
<protein>
    <recommendedName>
        <fullName evidence="4">LisH domain-containing protein</fullName>
    </recommendedName>
</protein>
<organism evidence="2 3">
    <name type="scientific">Galdieria partita</name>
    <dbReference type="NCBI Taxonomy" id="83374"/>
    <lineage>
        <taxon>Eukaryota</taxon>
        <taxon>Rhodophyta</taxon>
        <taxon>Bangiophyceae</taxon>
        <taxon>Galdieriales</taxon>
        <taxon>Galdieriaceae</taxon>
        <taxon>Galdieria</taxon>
    </lineage>
</organism>
<evidence type="ECO:0000313" key="3">
    <source>
        <dbReference type="Proteomes" id="UP001061958"/>
    </source>
</evidence>